<protein>
    <submittedName>
        <fullName evidence="6">6-phosphogluconolactonase</fullName>
    </submittedName>
</protein>
<organism evidence="6 7">
    <name type="scientific">Paraburkholderia eburnea</name>
    <dbReference type="NCBI Taxonomy" id="1189126"/>
    <lineage>
        <taxon>Bacteria</taxon>
        <taxon>Pseudomonadati</taxon>
        <taxon>Pseudomonadota</taxon>
        <taxon>Betaproteobacteria</taxon>
        <taxon>Burkholderiales</taxon>
        <taxon>Burkholderiaceae</taxon>
        <taxon>Paraburkholderia</taxon>
    </lineage>
</organism>
<feature type="signal peptide" evidence="5">
    <location>
        <begin position="1"/>
        <end position="22"/>
    </location>
</feature>
<proteinExistence type="inferred from homology"/>
<feature type="region of interest" description="Disordered" evidence="3">
    <location>
        <begin position="167"/>
        <end position="187"/>
    </location>
</feature>
<dbReference type="Proteomes" id="UP000237381">
    <property type="component" value="Unassembled WGS sequence"/>
</dbReference>
<keyword evidence="2" id="KW-0313">Glucose metabolism</keyword>
<dbReference type="GO" id="GO:0006006">
    <property type="term" value="P:glucose metabolic process"/>
    <property type="evidence" value="ECO:0007669"/>
    <property type="project" value="UniProtKB-KW"/>
</dbReference>
<dbReference type="PANTHER" id="PTHR30344">
    <property type="entry name" value="6-PHOSPHOGLUCONOLACTONASE-RELATED"/>
    <property type="match status" value="1"/>
</dbReference>
<dbReference type="Pfam" id="PF10282">
    <property type="entry name" value="Lactonase"/>
    <property type="match status" value="1"/>
</dbReference>
<dbReference type="RefSeq" id="WP_244193194.1">
    <property type="nucleotide sequence ID" value="NZ_PQGA01000004.1"/>
</dbReference>
<dbReference type="InterPro" id="IPR011048">
    <property type="entry name" value="Haem_d1_sf"/>
</dbReference>
<evidence type="ECO:0000256" key="3">
    <source>
        <dbReference type="SAM" id="MobiDB-lite"/>
    </source>
</evidence>
<evidence type="ECO:0000256" key="1">
    <source>
        <dbReference type="ARBA" id="ARBA00005564"/>
    </source>
</evidence>
<keyword evidence="5" id="KW-0732">Signal</keyword>
<dbReference type="AlphaFoldDB" id="A0A2S4MEA6"/>
<reference evidence="6 7" key="1">
    <citation type="submission" date="2018-01" db="EMBL/GenBank/DDBJ databases">
        <title>Genomic Encyclopedia of Type Strains, Phase III (KMG-III): the genomes of soil and plant-associated and newly described type strains.</title>
        <authorList>
            <person name="Whitman W."/>
        </authorList>
    </citation>
    <scope>NUCLEOTIDE SEQUENCE [LARGE SCALE GENOMIC DNA]</scope>
    <source>
        <strain evidence="6 7">JCM 18070</strain>
    </source>
</reference>
<evidence type="ECO:0000256" key="5">
    <source>
        <dbReference type="SAM" id="SignalP"/>
    </source>
</evidence>
<feature type="transmembrane region" description="Helical" evidence="4">
    <location>
        <begin position="12"/>
        <end position="33"/>
    </location>
</feature>
<comment type="similarity">
    <text evidence="1">Belongs to the cycloisomerase 2 family.</text>
</comment>
<sequence>MAHSFKQHASRLAINAALVACASIYGVACTTAMSASSSDASAEFAYIGTQQKQISALRLDTATGKLVALGTAAQGPNATWVASHPALPVLYAVDDERDKEGSITAYAVNRHTGKLERINDVLTGGRGTTFLQFDAPSSTLLGANYNSGSVSSVAVGSDGSVGKLESTIEEKGSGPSPRQKSAHAHGVTVDPSGRYALVPDLGADRVFIYRFDRDTHALSPRAGDAQHTFDMPPGSGPRRILFSANGEYAYVLTEMSAELIALRWDAAAGTLTRLQSTPITSASFNGVKSGAEMAFGRDRRFLYVENRAENALMVYKVDAATGQVSLVQRTPSGGEKPWGFGIDASGQWMLVANQHSGDVRLFRIDPTTGMLTDTGQSVAVQDPTSVAFVQ</sequence>
<dbReference type="InterPro" id="IPR019405">
    <property type="entry name" value="Lactonase_7-beta_prop"/>
</dbReference>
<dbReference type="PANTHER" id="PTHR30344:SF1">
    <property type="entry name" value="6-PHOSPHOGLUCONOLACTONASE"/>
    <property type="match status" value="1"/>
</dbReference>
<dbReference type="InterPro" id="IPR015943">
    <property type="entry name" value="WD40/YVTN_repeat-like_dom_sf"/>
</dbReference>
<evidence type="ECO:0000313" key="6">
    <source>
        <dbReference type="EMBL" id="POR52945.1"/>
    </source>
</evidence>
<keyword evidence="4" id="KW-0472">Membrane</keyword>
<comment type="caution">
    <text evidence="6">The sequence shown here is derived from an EMBL/GenBank/DDBJ whole genome shotgun (WGS) entry which is preliminary data.</text>
</comment>
<dbReference type="SUPFAM" id="SSF51004">
    <property type="entry name" value="C-terminal (heme d1) domain of cytochrome cd1-nitrite reductase"/>
    <property type="match status" value="1"/>
</dbReference>
<gene>
    <name evidence="6" type="ORF">B0G62_104242</name>
</gene>
<name>A0A2S4MEA6_9BURK</name>
<keyword evidence="7" id="KW-1185">Reference proteome</keyword>
<keyword evidence="4" id="KW-1133">Transmembrane helix</keyword>
<dbReference type="InterPro" id="IPR050282">
    <property type="entry name" value="Cycloisomerase_2"/>
</dbReference>
<keyword evidence="2" id="KW-0119">Carbohydrate metabolism</keyword>
<evidence type="ECO:0000256" key="2">
    <source>
        <dbReference type="ARBA" id="ARBA00022526"/>
    </source>
</evidence>
<feature type="chain" id="PRO_5015391449" evidence="5">
    <location>
        <begin position="23"/>
        <end position="390"/>
    </location>
</feature>
<evidence type="ECO:0000256" key="4">
    <source>
        <dbReference type="SAM" id="Phobius"/>
    </source>
</evidence>
<dbReference type="EMBL" id="PQGA01000004">
    <property type="protein sequence ID" value="POR52945.1"/>
    <property type="molecule type" value="Genomic_DNA"/>
</dbReference>
<evidence type="ECO:0000313" key="7">
    <source>
        <dbReference type="Proteomes" id="UP000237381"/>
    </source>
</evidence>
<dbReference type="Gene3D" id="2.130.10.10">
    <property type="entry name" value="YVTN repeat-like/Quinoprotein amine dehydrogenase"/>
    <property type="match status" value="1"/>
</dbReference>
<keyword evidence="4" id="KW-0812">Transmembrane</keyword>
<dbReference type="GO" id="GO:0017057">
    <property type="term" value="F:6-phosphogluconolactonase activity"/>
    <property type="evidence" value="ECO:0007669"/>
    <property type="project" value="TreeGrafter"/>
</dbReference>
<accession>A0A2S4MEA6</accession>